<dbReference type="EnsemblPlants" id="OGLUM07G07940.1">
    <property type="protein sequence ID" value="OGLUM07G07940.1"/>
    <property type="gene ID" value="OGLUM07G07940"/>
</dbReference>
<protein>
    <submittedName>
        <fullName evidence="1">Uncharacterized protein</fullName>
    </submittedName>
</protein>
<sequence length="98" mass="11024">MGPLASSVIHIEDYWAEEGNRKTHFQLKHSALSPAKERMAHVRENRVRDYDPYNGGTTGGAAECRWKAGPQGRDGMVIPAERHIHGGVDYVRQRRQAS</sequence>
<reference evidence="1" key="1">
    <citation type="submission" date="2015-04" db="UniProtKB">
        <authorList>
            <consortium name="EnsemblPlants"/>
        </authorList>
    </citation>
    <scope>IDENTIFICATION</scope>
</reference>
<dbReference type="Gramene" id="OGLUM07G07940.1">
    <property type="protein sequence ID" value="OGLUM07G07940.1"/>
    <property type="gene ID" value="OGLUM07G07940"/>
</dbReference>
<reference evidence="1" key="2">
    <citation type="submission" date="2018-05" db="EMBL/GenBank/DDBJ databases">
        <title>OgluRS3 (Oryza glumaepatula Reference Sequence Version 3).</title>
        <authorList>
            <person name="Zhang J."/>
            <person name="Kudrna D."/>
            <person name="Lee S."/>
            <person name="Talag J."/>
            <person name="Welchert J."/>
            <person name="Wing R.A."/>
        </authorList>
    </citation>
    <scope>NUCLEOTIDE SEQUENCE [LARGE SCALE GENOMIC DNA]</scope>
</reference>
<keyword evidence="2" id="KW-1185">Reference proteome</keyword>
<name>A0A0E0AHM4_9ORYZ</name>
<proteinExistence type="predicted"/>
<evidence type="ECO:0000313" key="2">
    <source>
        <dbReference type="Proteomes" id="UP000026961"/>
    </source>
</evidence>
<accession>A0A0E0AHM4</accession>
<organism evidence="1">
    <name type="scientific">Oryza glumipatula</name>
    <dbReference type="NCBI Taxonomy" id="40148"/>
    <lineage>
        <taxon>Eukaryota</taxon>
        <taxon>Viridiplantae</taxon>
        <taxon>Streptophyta</taxon>
        <taxon>Embryophyta</taxon>
        <taxon>Tracheophyta</taxon>
        <taxon>Spermatophyta</taxon>
        <taxon>Magnoliopsida</taxon>
        <taxon>Liliopsida</taxon>
        <taxon>Poales</taxon>
        <taxon>Poaceae</taxon>
        <taxon>BOP clade</taxon>
        <taxon>Oryzoideae</taxon>
        <taxon>Oryzeae</taxon>
        <taxon>Oryzinae</taxon>
        <taxon>Oryza</taxon>
    </lineage>
</organism>
<evidence type="ECO:0000313" key="1">
    <source>
        <dbReference type="EnsemblPlants" id="OGLUM07G07940.1"/>
    </source>
</evidence>
<dbReference type="AlphaFoldDB" id="A0A0E0AHM4"/>
<dbReference type="HOGENOM" id="CLU_2337065_0_0_1"/>
<dbReference type="Proteomes" id="UP000026961">
    <property type="component" value="Chromosome 7"/>
</dbReference>